<dbReference type="EMBL" id="CP001841">
    <property type="protein sequence ID" value="AEF83325.1"/>
    <property type="molecule type" value="Genomic_DNA"/>
</dbReference>
<dbReference type="InParanoid" id="F5YDH1"/>
<dbReference type="HOGENOM" id="CLU_1618263_0_0_12"/>
<keyword evidence="2" id="KW-1185">Reference proteome</keyword>
<dbReference type="AlphaFoldDB" id="F5YDH1"/>
<evidence type="ECO:0000313" key="2">
    <source>
        <dbReference type="Proteomes" id="UP000009222"/>
    </source>
</evidence>
<accession>F5YDH1</accession>
<organism evidence="1 2">
    <name type="scientific">Leadbettera azotonutricia (strain ATCC BAA-888 / DSM 13862 / ZAS-9)</name>
    <name type="common">Treponema azotonutricium</name>
    <dbReference type="NCBI Taxonomy" id="545695"/>
    <lineage>
        <taxon>Bacteria</taxon>
        <taxon>Pseudomonadati</taxon>
        <taxon>Spirochaetota</taxon>
        <taxon>Spirochaetia</taxon>
        <taxon>Spirochaetales</taxon>
        <taxon>Breznakiellaceae</taxon>
        <taxon>Leadbettera</taxon>
    </lineage>
</organism>
<evidence type="ECO:0000313" key="1">
    <source>
        <dbReference type="EMBL" id="AEF83325.1"/>
    </source>
</evidence>
<dbReference type="Proteomes" id="UP000009222">
    <property type="component" value="Chromosome"/>
</dbReference>
<reference evidence="2" key="1">
    <citation type="submission" date="2009-12" db="EMBL/GenBank/DDBJ databases">
        <title>Complete sequence of Treponema azotonutricium strain ZAS-9.</title>
        <authorList>
            <person name="Tetu S.G."/>
            <person name="Matson E."/>
            <person name="Ren Q."/>
            <person name="Seshadri R."/>
            <person name="Elbourne L."/>
            <person name="Hassan K.A."/>
            <person name="Durkin A."/>
            <person name="Radune D."/>
            <person name="Mohamoud Y."/>
            <person name="Shay R."/>
            <person name="Jin S."/>
            <person name="Zhang X."/>
            <person name="Lucey K."/>
            <person name="Ballor N.R."/>
            <person name="Ottesen E."/>
            <person name="Rosenthal R."/>
            <person name="Allen A."/>
            <person name="Leadbetter J.R."/>
            <person name="Paulsen I.T."/>
        </authorList>
    </citation>
    <scope>NUCLEOTIDE SEQUENCE [LARGE SCALE GENOMIC DNA]</scope>
    <source>
        <strain evidence="2">ATCC BAA-888 / DSM 13862 / ZAS-9</strain>
    </source>
</reference>
<name>F5YDH1_LEAAZ</name>
<reference evidence="1 2" key="2">
    <citation type="journal article" date="2011" name="ISME J.">
        <title>RNA-seq reveals cooperative metabolic interactions between two termite-gut spirochete species in co-culture.</title>
        <authorList>
            <person name="Rosenthal A.Z."/>
            <person name="Matson E.G."/>
            <person name="Eldar A."/>
            <person name="Leadbetter J.R."/>
        </authorList>
    </citation>
    <scope>NUCLEOTIDE SEQUENCE [LARGE SCALE GENOMIC DNA]</scope>
    <source>
        <strain evidence="2">ATCC BAA-888 / DSM 13862 / ZAS-9</strain>
    </source>
</reference>
<dbReference type="STRING" id="545695.TREAZ_0357"/>
<dbReference type="RefSeq" id="WP_015711585.1">
    <property type="nucleotide sequence ID" value="NC_015577.1"/>
</dbReference>
<dbReference type="KEGG" id="taz:TREAZ_0357"/>
<gene>
    <name evidence="1" type="ordered locus">TREAZ_0357</name>
</gene>
<protein>
    <submittedName>
        <fullName evidence="1">Uncharacterized protein</fullName>
    </submittedName>
</protein>
<sequence>MPKDDLNLRSYLRDWNASSYNDTEILSQLDKYEFYLSYIIYTYYKFLHDFDELYKYCKSIIDSAKQHTERLNPAEAMKRNEYIKAAESEKPWELNFRNKILNLKDLKNQRRIISDYFARYNSILYDLFQYTPDNIVYIPFIFYKKVSIKLFFKNPLLSFFYKNM</sequence>
<proteinExistence type="predicted"/>